<evidence type="ECO:0000313" key="3">
    <source>
        <dbReference type="WBParaSite" id="maker-uti_cns_0006905-snap-gene-0.5-mRNA-1"/>
    </source>
</evidence>
<dbReference type="WBParaSite" id="maker-uti_cns_0006905-snap-gene-0.5-mRNA-1">
    <property type="protein sequence ID" value="maker-uti_cns_0006905-snap-gene-0.5-mRNA-1"/>
    <property type="gene ID" value="maker-uti_cns_0006905-snap-gene-0.5"/>
</dbReference>
<name>A0A1I8HNB3_9PLAT</name>
<proteinExistence type="predicted"/>
<keyword evidence="1" id="KW-1133">Transmembrane helix</keyword>
<reference evidence="3" key="1">
    <citation type="submission" date="2016-11" db="UniProtKB">
        <authorList>
            <consortium name="WormBaseParasite"/>
        </authorList>
    </citation>
    <scope>IDENTIFICATION</scope>
</reference>
<feature type="transmembrane region" description="Helical" evidence="1">
    <location>
        <begin position="35"/>
        <end position="59"/>
    </location>
</feature>
<evidence type="ECO:0000256" key="1">
    <source>
        <dbReference type="SAM" id="Phobius"/>
    </source>
</evidence>
<keyword evidence="1" id="KW-0812">Transmembrane</keyword>
<dbReference type="Proteomes" id="UP000095280">
    <property type="component" value="Unplaced"/>
</dbReference>
<evidence type="ECO:0000313" key="2">
    <source>
        <dbReference type="Proteomes" id="UP000095280"/>
    </source>
</evidence>
<keyword evidence="2" id="KW-1185">Reference proteome</keyword>
<organism evidence="2 3">
    <name type="scientific">Macrostomum lignano</name>
    <dbReference type="NCBI Taxonomy" id="282301"/>
    <lineage>
        <taxon>Eukaryota</taxon>
        <taxon>Metazoa</taxon>
        <taxon>Spiralia</taxon>
        <taxon>Lophotrochozoa</taxon>
        <taxon>Platyhelminthes</taxon>
        <taxon>Rhabditophora</taxon>
        <taxon>Macrostomorpha</taxon>
        <taxon>Macrostomida</taxon>
        <taxon>Macrostomidae</taxon>
        <taxon>Macrostomum</taxon>
    </lineage>
</organism>
<sequence>PSIEPITDTTALAAAAAARDDWLFRDAQTGSGNGLLGLGLGLLAAAFAIGLAIGTYRWLSRSGRSTQLVSIPMRVSRLNSQQPSTTPHREISVEAEEVHSVNIAILIVIADYYSYNY</sequence>
<dbReference type="AlphaFoldDB" id="A0A1I8HNB3"/>
<accession>A0A1I8HNB3</accession>
<protein>
    <submittedName>
        <fullName evidence="3">RING-type E3 ubiquitin transferase</fullName>
    </submittedName>
</protein>
<keyword evidence="1" id="KW-0472">Membrane</keyword>